<dbReference type="Gene3D" id="3.40.800.10">
    <property type="entry name" value="Ureohydrolase domain"/>
    <property type="match status" value="1"/>
</dbReference>
<dbReference type="AlphaFoldDB" id="A0A1H8U872"/>
<dbReference type="EMBL" id="FOCV01000032">
    <property type="protein sequence ID" value="SEO99399.1"/>
    <property type="molecule type" value="Genomic_DNA"/>
</dbReference>
<dbReference type="GO" id="GO:0047971">
    <property type="term" value="F:guanidinobutyrase activity"/>
    <property type="evidence" value="ECO:0007669"/>
    <property type="project" value="UniProtKB-EC"/>
</dbReference>
<reference evidence="3" key="1">
    <citation type="submission" date="2016-10" db="EMBL/GenBank/DDBJ databases">
        <authorList>
            <person name="Wibberg D."/>
        </authorList>
    </citation>
    <scope>NUCLEOTIDE SEQUENCE [LARGE SCALE GENOMIC DNA]</scope>
</reference>
<reference evidence="1" key="3">
    <citation type="submission" date="2016-10" db="EMBL/GenBank/DDBJ databases">
        <authorList>
            <person name="de Groot N.N."/>
        </authorList>
    </citation>
    <scope>NUCLEOTIDE SEQUENCE [LARGE SCALE GENOMIC DNA]</scope>
    <source>
        <strain evidence="1">CCBAU85039</strain>
    </source>
</reference>
<name>A0A1H8U872_9HYPH</name>
<organism evidence="1 3">
    <name type="scientific">Rhizobium tibeticum</name>
    <dbReference type="NCBI Taxonomy" id="501024"/>
    <lineage>
        <taxon>Bacteria</taxon>
        <taxon>Pseudomonadati</taxon>
        <taxon>Pseudomonadota</taxon>
        <taxon>Alphaproteobacteria</taxon>
        <taxon>Hyphomicrobiales</taxon>
        <taxon>Rhizobiaceae</taxon>
        <taxon>Rhizobium/Agrobacterium group</taxon>
        <taxon>Rhizobium</taxon>
    </lineage>
</organism>
<evidence type="ECO:0000313" key="4">
    <source>
        <dbReference type="Proteomes" id="UP000198939"/>
    </source>
</evidence>
<keyword evidence="1" id="KW-0378">Hydrolase</keyword>
<dbReference type="EC" id="3.5.3.7" evidence="1"/>
<gene>
    <name evidence="1" type="primary">gbh_2</name>
    <name evidence="1" type="ORF">RTCCBAU85039_5382</name>
    <name evidence="2" type="ORF">SAMN05216228_103264</name>
</gene>
<accession>A0A1H8U872</accession>
<dbReference type="InterPro" id="IPR023696">
    <property type="entry name" value="Ureohydrolase_dom_sf"/>
</dbReference>
<dbReference type="SUPFAM" id="SSF52768">
    <property type="entry name" value="Arginase/deacetylase"/>
    <property type="match status" value="1"/>
</dbReference>
<protein>
    <submittedName>
        <fullName evidence="1">Guanidinobutyrase</fullName>
        <ecNumber evidence="1">3.5.3.7</ecNumber>
    </submittedName>
    <submittedName>
        <fullName evidence="2">Guanidinopropionase</fullName>
    </submittedName>
</protein>
<dbReference type="Pfam" id="PF00491">
    <property type="entry name" value="Arginase"/>
    <property type="match status" value="1"/>
</dbReference>
<reference evidence="2 4" key="2">
    <citation type="submission" date="2016-10" db="EMBL/GenBank/DDBJ databases">
        <authorList>
            <person name="Varghese N."/>
            <person name="Submissions S."/>
        </authorList>
    </citation>
    <scope>NUCLEOTIDE SEQUENCE [LARGE SCALE GENOMIC DNA]</scope>
    <source>
        <strain evidence="2 4">CGMCC 1.7071</strain>
    </source>
</reference>
<evidence type="ECO:0000313" key="2">
    <source>
        <dbReference type="EMBL" id="SEO99399.1"/>
    </source>
</evidence>
<dbReference type="EMBL" id="FNXB01000040">
    <property type="protein sequence ID" value="SEI16170.1"/>
    <property type="molecule type" value="Genomic_DNA"/>
</dbReference>
<dbReference type="InterPro" id="IPR006035">
    <property type="entry name" value="Ureohydrolase"/>
</dbReference>
<keyword evidence="4" id="KW-1185">Reference proteome</keyword>
<dbReference type="Proteomes" id="UP000183063">
    <property type="component" value="Unassembled WGS sequence"/>
</dbReference>
<evidence type="ECO:0000313" key="3">
    <source>
        <dbReference type="Proteomes" id="UP000183063"/>
    </source>
</evidence>
<dbReference type="GO" id="GO:0046872">
    <property type="term" value="F:metal ion binding"/>
    <property type="evidence" value="ECO:0007669"/>
    <property type="project" value="InterPro"/>
</dbReference>
<dbReference type="Proteomes" id="UP000198939">
    <property type="component" value="Unassembled WGS sequence"/>
</dbReference>
<proteinExistence type="predicted"/>
<evidence type="ECO:0000313" key="1">
    <source>
        <dbReference type="EMBL" id="SEI16170.1"/>
    </source>
</evidence>
<dbReference type="STRING" id="501024.RTCCBAU85039_5382"/>
<sequence length="56" mass="5820">MIRLLTGVQIVGADVVEVSPPFDLAGMTALAGATMMFELLCVIAKQVGDRRNAASA</sequence>